<organism evidence="1 2">
    <name type="scientific">Ignatzschineria larvae DSM 13226</name>
    <dbReference type="NCBI Taxonomy" id="1111732"/>
    <lineage>
        <taxon>Bacteria</taxon>
        <taxon>Pseudomonadati</taxon>
        <taxon>Pseudomonadota</taxon>
        <taxon>Gammaproteobacteria</taxon>
        <taxon>Cardiobacteriales</taxon>
        <taxon>Ignatzschineriaceae</taxon>
        <taxon>Ignatzschineria</taxon>
    </lineage>
</organism>
<sequence length="354" mass="42164">MDQLTETSFINSNHSLRFNTMHQKISSISPDLFSDSENSPKPFKENKFKRAIYKMLFPKEKREAMSLEANQNLALRTAKNWRYMINQYFLGNLNYFNVKAKKDLGTEKIIWQYWGQGLNDKTLPPIAKASFNSVDKYKGEYLVIRLDDQNISDYLEFPDFVWEKKGKNNFRHVFFSDLLRLALLDAYGGVWIDATIILTSPIPADILNKDFFVFQRDPNTTDKEGWYQFSPSYFCWESYHLVNILSSFMVAKKNNEIVHLWLDLLLNYWQTQRSIYHYHFFQILFEELMVNDLYAKRGEIIDDTLPHLLHRKMHAPFNEEEFKIMTEACFAHKLTYVKNPKNDSFYAEILRRYS</sequence>
<dbReference type="EMBL" id="CP150637">
    <property type="protein sequence ID" value="WZW87902.1"/>
    <property type="molecule type" value="Genomic_DNA"/>
</dbReference>
<dbReference type="Gene3D" id="3.90.550.20">
    <property type="match status" value="1"/>
</dbReference>
<name>A0ABZ3C180_9GAMM</name>
<dbReference type="SUPFAM" id="SSF53448">
    <property type="entry name" value="Nucleotide-diphospho-sugar transferases"/>
    <property type="match status" value="1"/>
</dbReference>
<gene>
    <name evidence="1" type="ORF">WMO13_00550</name>
</gene>
<evidence type="ECO:0000313" key="2">
    <source>
        <dbReference type="Proteomes" id="UP001449178"/>
    </source>
</evidence>
<dbReference type="Pfam" id="PF05704">
    <property type="entry name" value="Caps_synth"/>
    <property type="match status" value="1"/>
</dbReference>
<protein>
    <submittedName>
        <fullName evidence="1">Capsular polysaccharide synthesis protein</fullName>
    </submittedName>
</protein>
<dbReference type="RefSeq" id="WP_245601170.1">
    <property type="nucleotide sequence ID" value="NZ_AZOD01000028.1"/>
</dbReference>
<dbReference type="InterPro" id="IPR029044">
    <property type="entry name" value="Nucleotide-diphossugar_trans"/>
</dbReference>
<dbReference type="Proteomes" id="UP001449178">
    <property type="component" value="Chromosome"/>
</dbReference>
<dbReference type="InterPro" id="IPR008441">
    <property type="entry name" value="AfumC-like_glycosyl_Trfase"/>
</dbReference>
<keyword evidence="2" id="KW-1185">Reference proteome</keyword>
<accession>A0ABZ3C180</accession>
<evidence type="ECO:0000313" key="1">
    <source>
        <dbReference type="EMBL" id="WZW87902.1"/>
    </source>
</evidence>
<reference evidence="1 2" key="1">
    <citation type="submission" date="2024-03" db="EMBL/GenBank/DDBJ databases">
        <title>Complete Genome Sequence and Annotation of Ignatzschineria larvae DSM 13226.</title>
        <authorList>
            <person name="Cantrell E."/>
            <person name="Burcham Z.M."/>
        </authorList>
    </citation>
    <scope>NUCLEOTIDE SEQUENCE [LARGE SCALE GENOMIC DNA]</scope>
    <source>
        <strain evidence="1 2">DSM 13226</strain>
    </source>
</reference>
<proteinExistence type="predicted"/>